<gene>
    <name evidence="7" type="ORF">EAH69_07390</name>
</gene>
<comment type="similarity">
    <text evidence="1 5">Belongs to the GTP cyclohydrolase I type 2/NIF3 family.</text>
</comment>
<evidence type="ECO:0000256" key="3">
    <source>
        <dbReference type="ARBA" id="ARBA00022112"/>
    </source>
</evidence>
<sequence length="364" mass="40055">MKVKDFTSALEEIAPLNYAEGFDNVGLLVGDYNDEVTKVLVCLDTTPEVVDEAIKEGANLIISFHPIVFSGLKKLNGKTYVERAVIKAIKYGINIYATHTALDNSFDGVNRGIVNQLGLINAKVLIPKNDILKQLVTYVPTEAAEKLKLALYEAGAGKIGNYDSCGFLVEGKGNFRPLEGANPTIGKVGDLEEVAETRIEIIVPQHCEGKILNALFANHPYEEVAYSLINLVNKNQYIGLGMIGELETEMDEKSFITYLKDKMNTPIVRHSRLLDKPIKKIAVLGGSGAFAIKNALAAGADAYITSDLKYHEFFSAEDQIVLMDVGHYESEQFTINLISSYLKEKFSNFVIFNSGIITNPVNYS</sequence>
<comment type="caution">
    <text evidence="7">The sequence shown here is derived from an EMBL/GenBank/DDBJ whole genome shotgun (WGS) entry which is preliminary data.</text>
</comment>
<organism evidence="7 8">
    <name type="scientific">Faecalibacter macacae</name>
    <dbReference type="NCBI Taxonomy" id="1859289"/>
    <lineage>
        <taxon>Bacteria</taxon>
        <taxon>Pseudomonadati</taxon>
        <taxon>Bacteroidota</taxon>
        <taxon>Flavobacteriia</taxon>
        <taxon>Flavobacteriales</taxon>
        <taxon>Weeksellaceae</taxon>
        <taxon>Faecalibacter</taxon>
    </lineage>
</organism>
<dbReference type="FunFam" id="3.40.1390.30:FF:000001">
    <property type="entry name" value="GTP cyclohydrolase 1 type 2"/>
    <property type="match status" value="1"/>
</dbReference>
<dbReference type="GO" id="GO:0005737">
    <property type="term" value="C:cytoplasm"/>
    <property type="evidence" value="ECO:0007669"/>
    <property type="project" value="TreeGrafter"/>
</dbReference>
<dbReference type="PIRSF" id="PIRSF037489">
    <property type="entry name" value="UCP037489_NIF3_YqfO"/>
    <property type="match status" value="1"/>
</dbReference>
<evidence type="ECO:0000313" key="7">
    <source>
        <dbReference type="EMBL" id="RLZ09869.1"/>
    </source>
</evidence>
<keyword evidence="4 5" id="KW-0479">Metal-binding</keyword>
<protein>
    <recommendedName>
        <fullName evidence="3 5">GTP cyclohydrolase 1 type 2 homolog</fullName>
    </recommendedName>
</protein>
<proteinExistence type="inferred from homology"/>
<evidence type="ECO:0000256" key="4">
    <source>
        <dbReference type="ARBA" id="ARBA00022723"/>
    </source>
</evidence>
<dbReference type="Gene3D" id="3.30.70.120">
    <property type="match status" value="1"/>
</dbReference>
<dbReference type="SUPFAM" id="SSF102705">
    <property type="entry name" value="NIF3 (NGG1p interacting factor 3)-like"/>
    <property type="match status" value="1"/>
</dbReference>
<name>A0A3L9MH06_9FLAO</name>
<dbReference type="InterPro" id="IPR017221">
    <property type="entry name" value="DUF34/NIF3_bac"/>
</dbReference>
<evidence type="ECO:0000256" key="5">
    <source>
        <dbReference type="PIRNR" id="PIRNR037489"/>
    </source>
</evidence>
<dbReference type="EMBL" id="RDOJ01000008">
    <property type="protein sequence ID" value="RLZ09869.1"/>
    <property type="molecule type" value="Genomic_DNA"/>
</dbReference>
<dbReference type="OrthoDB" id="9792792at2"/>
<dbReference type="Gene3D" id="3.40.1390.30">
    <property type="entry name" value="NIF3 (NGG1p interacting factor 3)-like"/>
    <property type="match status" value="1"/>
</dbReference>
<evidence type="ECO:0000313" key="8">
    <source>
        <dbReference type="Proteomes" id="UP000275348"/>
    </source>
</evidence>
<feature type="binding site" evidence="6">
    <location>
        <position position="65"/>
    </location>
    <ligand>
        <name>a divalent metal cation</name>
        <dbReference type="ChEBI" id="CHEBI:60240"/>
        <label>1</label>
    </ligand>
</feature>
<dbReference type="RefSeq" id="WP_121934551.1">
    <property type="nucleotide sequence ID" value="NZ_RDOJ01000008.1"/>
</dbReference>
<accession>A0A3L9MH06</accession>
<feature type="binding site" evidence="6">
    <location>
        <position position="331"/>
    </location>
    <ligand>
        <name>a divalent metal cation</name>
        <dbReference type="ChEBI" id="CHEBI:60240"/>
        <label>1</label>
    </ligand>
</feature>
<evidence type="ECO:0000256" key="6">
    <source>
        <dbReference type="PIRSR" id="PIRSR602678-1"/>
    </source>
</evidence>
<feature type="binding site" evidence="6">
    <location>
        <position position="103"/>
    </location>
    <ligand>
        <name>a divalent metal cation</name>
        <dbReference type="ChEBI" id="CHEBI:60240"/>
        <label>1</label>
    </ligand>
</feature>
<dbReference type="InterPro" id="IPR036069">
    <property type="entry name" value="DUF34/NIF3_sf"/>
</dbReference>
<dbReference type="AlphaFoldDB" id="A0A3L9MH06"/>
<evidence type="ECO:0000256" key="2">
    <source>
        <dbReference type="ARBA" id="ARBA00011643"/>
    </source>
</evidence>
<dbReference type="InterPro" id="IPR015867">
    <property type="entry name" value="N-reg_PII/ATP_PRibTrfase_C"/>
</dbReference>
<dbReference type="InterPro" id="IPR002678">
    <property type="entry name" value="DUF34/NIF3"/>
</dbReference>
<dbReference type="Pfam" id="PF01784">
    <property type="entry name" value="DUF34_NIF3"/>
    <property type="match status" value="1"/>
</dbReference>
<keyword evidence="8" id="KW-1185">Reference proteome</keyword>
<dbReference type="PANTHER" id="PTHR13799:SF14">
    <property type="entry name" value="GTP CYCLOHYDROLASE 1 TYPE 2 HOMOLOG"/>
    <property type="match status" value="1"/>
</dbReference>
<evidence type="ECO:0000256" key="1">
    <source>
        <dbReference type="ARBA" id="ARBA00006964"/>
    </source>
</evidence>
<dbReference type="GO" id="GO:0046872">
    <property type="term" value="F:metal ion binding"/>
    <property type="evidence" value="ECO:0007669"/>
    <property type="project" value="UniProtKB-UniRule"/>
</dbReference>
<feature type="binding site" evidence="6">
    <location>
        <position position="327"/>
    </location>
    <ligand>
        <name>a divalent metal cation</name>
        <dbReference type="ChEBI" id="CHEBI:60240"/>
        <label>1</label>
    </ligand>
</feature>
<dbReference type="PANTHER" id="PTHR13799">
    <property type="entry name" value="NGG1 INTERACTING FACTOR 3"/>
    <property type="match status" value="1"/>
</dbReference>
<dbReference type="FunFam" id="3.30.70.120:FF:000006">
    <property type="entry name" value="GTP cyclohydrolase 1 type 2 homolog"/>
    <property type="match status" value="1"/>
</dbReference>
<dbReference type="Proteomes" id="UP000275348">
    <property type="component" value="Unassembled WGS sequence"/>
</dbReference>
<comment type="subunit">
    <text evidence="2">Homohexamer.</text>
</comment>
<dbReference type="NCBIfam" id="TIGR00486">
    <property type="entry name" value="YbgI_SA1388"/>
    <property type="match status" value="1"/>
</dbReference>
<reference evidence="7 8" key="1">
    <citation type="submission" date="2018-10" db="EMBL/GenBank/DDBJ databases">
        <authorList>
            <person name="Chen X."/>
        </authorList>
    </citation>
    <scope>NUCLEOTIDE SEQUENCE [LARGE SCALE GENOMIC DNA]</scope>
    <source>
        <strain evidence="7 8">YIM 102668</strain>
    </source>
</reference>